<dbReference type="Gramene" id="OPUNC09G05310.4">
    <property type="protein sequence ID" value="OPUNC09G05310.4"/>
    <property type="gene ID" value="OPUNC09G05310"/>
</dbReference>
<protein>
    <submittedName>
        <fullName evidence="2">Uncharacterized protein</fullName>
    </submittedName>
</protein>
<keyword evidence="3" id="KW-1185">Reference proteome</keyword>
<evidence type="ECO:0000313" key="2">
    <source>
        <dbReference type="EnsemblPlants" id="OPUNC09G05310.2"/>
    </source>
</evidence>
<feature type="region of interest" description="Disordered" evidence="1">
    <location>
        <begin position="1"/>
        <end position="56"/>
    </location>
</feature>
<evidence type="ECO:0000313" key="3">
    <source>
        <dbReference type="Proteomes" id="UP000026962"/>
    </source>
</evidence>
<accession>A0A0E0LZY4</accession>
<dbReference type="HOGENOM" id="CLU_2254548_0_0_1"/>
<dbReference type="EnsemblPlants" id="OPUNC09G05310.4">
    <property type="protein sequence ID" value="OPUNC09G05310.4"/>
    <property type="gene ID" value="OPUNC09G05310"/>
</dbReference>
<reference evidence="2" key="2">
    <citation type="submission" date="2018-05" db="EMBL/GenBank/DDBJ databases">
        <title>OpunRS2 (Oryza punctata Reference Sequence Version 2).</title>
        <authorList>
            <person name="Zhang J."/>
            <person name="Kudrna D."/>
            <person name="Lee S."/>
            <person name="Talag J."/>
            <person name="Welchert J."/>
            <person name="Wing R.A."/>
        </authorList>
    </citation>
    <scope>NUCLEOTIDE SEQUENCE [LARGE SCALE GENOMIC DNA]</scope>
</reference>
<sequence length="112" mass="12279">MLLPQQDSFATPKKRRTLKMGATNQSTLHISIASPHSTMEYPDEGNGGSFNATPRGQPVLLQSADLQVDKVGEPEDQQILLSSTHPDLPENQTSQTIVHVPPTYEDLSGNWI</sequence>
<name>A0A0E0LZY4_ORYPU</name>
<dbReference type="EnsemblPlants" id="OPUNC09G05310.2">
    <property type="protein sequence ID" value="OPUNC09G05310.2"/>
    <property type="gene ID" value="OPUNC09G05310"/>
</dbReference>
<dbReference type="Gramene" id="OPUNC09G05310.7">
    <property type="protein sequence ID" value="OPUNC09G05310.7"/>
    <property type="gene ID" value="OPUNC09G05310"/>
</dbReference>
<reference evidence="2" key="1">
    <citation type="submission" date="2015-04" db="UniProtKB">
        <authorList>
            <consortium name="EnsemblPlants"/>
        </authorList>
    </citation>
    <scope>IDENTIFICATION</scope>
</reference>
<proteinExistence type="predicted"/>
<dbReference type="EnsemblPlants" id="OPUNC09G05310.7">
    <property type="protein sequence ID" value="OPUNC09G05310.7"/>
    <property type="gene ID" value="OPUNC09G05310"/>
</dbReference>
<feature type="compositionally biased region" description="Polar residues" evidence="1">
    <location>
        <begin position="22"/>
        <end position="37"/>
    </location>
</feature>
<dbReference type="AlphaFoldDB" id="A0A0E0LZY4"/>
<evidence type="ECO:0000256" key="1">
    <source>
        <dbReference type="SAM" id="MobiDB-lite"/>
    </source>
</evidence>
<organism evidence="2">
    <name type="scientific">Oryza punctata</name>
    <name type="common">Red rice</name>
    <dbReference type="NCBI Taxonomy" id="4537"/>
    <lineage>
        <taxon>Eukaryota</taxon>
        <taxon>Viridiplantae</taxon>
        <taxon>Streptophyta</taxon>
        <taxon>Embryophyta</taxon>
        <taxon>Tracheophyta</taxon>
        <taxon>Spermatophyta</taxon>
        <taxon>Magnoliopsida</taxon>
        <taxon>Liliopsida</taxon>
        <taxon>Poales</taxon>
        <taxon>Poaceae</taxon>
        <taxon>BOP clade</taxon>
        <taxon>Oryzoideae</taxon>
        <taxon>Oryzeae</taxon>
        <taxon>Oryzinae</taxon>
        <taxon>Oryza</taxon>
    </lineage>
</organism>
<dbReference type="Proteomes" id="UP000026962">
    <property type="component" value="Chromosome 9"/>
</dbReference>
<dbReference type="Gramene" id="OPUNC09G05310.2">
    <property type="protein sequence ID" value="OPUNC09G05310.2"/>
    <property type="gene ID" value="OPUNC09G05310"/>
</dbReference>